<dbReference type="RefSeq" id="WP_304420898.1">
    <property type="nucleotide sequence ID" value="NZ_JANCMU010000005.1"/>
</dbReference>
<reference evidence="3" key="1">
    <citation type="submission" date="2022-07" db="EMBL/GenBank/DDBJ databases">
        <title>Description and genome-wide analysis of Profundicola chukchiensis gen. nov., sp. nov., marine bacteria isolated from bottom sediments of the Chukchi Sea.</title>
        <authorList>
            <person name="Romanenko L."/>
            <person name="Otstavnykh N."/>
            <person name="Kurilenko V."/>
            <person name="Eremeev V."/>
            <person name="Velansky P."/>
            <person name="Mikhailov V."/>
            <person name="Isaeva M."/>
        </authorList>
    </citation>
    <scope>NUCLEOTIDE SEQUENCE</scope>
    <source>
        <strain evidence="3">KMM 9713</strain>
    </source>
</reference>
<protein>
    <submittedName>
        <fullName evidence="3">T9SS type B sorting domain-containing protein</fullName>
    </submittedName>
</protein>
<proteinExistence type="predicted"/>
<evidence type="ECO:0000313" key="4">
    <source>
        <dbReference type="Proteomes" id="UP001152599"/>
    </source>
</evidence>
<dbReference type="NCBIfam" id="TIGR04131">
    <property type="entry name" value="Bac_Flav_CTERM"/>
    <property type="match status" value="1"/>
</dbReference>
<dbReference type="Pfam" id="PF13585">
    <property type="entry name" value="CHU_C"/>
    <property type="match status" value="1"/>
</dbReference>
<comment type="caution">
    <text evidence="3">The sequence shown here is derived from an EMBL/GenBank/DDBJ whole genome shotgun (WGS) entry which is preliminary data.</text>
</comment>
<accession>A0A9X4N0K1</accession>
<sequence length="433" mass="48573">MKYNLTIVLLVLLQLLVNAQGLPNDCVNYIQVCGNYDINLNVAGAGAQEIGNNTCNSQEHNSLWLQVTIKESGTLGFTLTPESLSIQEDYDFWVFGPNAQCGNLGEAIRCSTTNPQAAGQANNHTGLNESSTDVSEGPGPDGDSFLKWLDVVAGETYFIVIDRPHGNSAFQLTWTGTAILDNPLLDYSISNIEDIYICDVDNDGSELYDFSIWNTSVVDSQYQIEVTYHRSESDAAIGINPLSYPDEVQEGIYYARVIHLNSKCYDLVPIRVIMSNFQLDSLEVVDENQIIAHHNIPSDEGLYFKLDDGEWQSSNVFNNVENGAHVVQMKFGECVSDEMHTYILKTFNVITPNADGLNDVWELKGLENFEGSQVYIFDRYGKVIFESQGEKVFRWDGTYYGRKLPSGSYWYHINLPDGRFKRGHISLLNSDEH</sequence>
<dbReference type="InterPro" id="IPR026341">
    <property type="entry name" value="T9SS_type_B"/>
</dbReference>
<dbReference type="EMBL" id="JANCMU010000005">
    <property type="protein sequence ID" value="MDG4946505.1"/>
    <property type="molecule type" value="Genomic_DNA"/>
</dbReference>
<name>A0A9X4N0K1_9FLAO</name>
<feature type="signal peptide" evidence="2">
    <location>
        <begin position="1"/>
        <end position="19"/>
    </location>
</feature>
<feature type="compositionally biased region" description="Polar residues" evidence="1">
    <location>
        <begin position="119"/>
        <end position="134"/>
    </location>
</feature>
<evidence type="ECO:0000313" key="3">
    <source>
        <dbReference type="EMBL" id="MDG4946505.1"/>
    </source>
</evidence>
<evidence type="ECO:0000256" key="2">
    <source>
        <dbReference type="SAM" id="SignalP"/>
    </source>
</evidence>
<feature type="chain" id="PRO_5040863326" evidence="2">
    <location>
        <begin position="20"/>
        <end position="433"/>
    </location>
</feature>
<keyword evidence="4" id="KW-1185">Reference proteome</keyword>
<feature type="region of interest" description="Disordered" evidence="1">
    <location>
        <begin position="119"/>
        <end position="139"/>
    </location>
</feature>
<dbReference type="AlphaFoldDB" id="A0A9X4N0K1"/>
<dbReference type="Proteomes" id="UP001152599">
    <property type="component" value="Unassembled WGS sequence"/>
</dbReference>
<gene>
    <name evidence="3" type="ORF">NMK71_08775</name>
</gene>
<organism evidence="3 4">
    <name type="scientific">Profundicola chukchiensis</name>
    <dbReference type="NCBI Taxonomy" id="2961959"/>
    <lineage>
        <taxon>Bacteria</taxon>
        <taxon>Pseudomonadati</taxon>
        <taxon>Bacteroidota</taxon>
        <taxon>Flavobacteriia</taxon>
        <taxon>Flavobacteriales</taxon>
        <taxon>Weeksellaceae</taxon>
        <taxon>Profundicola</taxon>
    </lineage>
</organism>
<evidence type="ECO:0000256" key="1">
    <source>
        <dbReference type="SAM" id="MobiDB-lite"/>
    </source>
</evidence>
<keyword evidence="2" id="KW-0732">Signal</keyword>